<reference evidence="1 2" key="1">
    <citation type="submission" date="2020-04" db="EMBL/GenBank/DDBJ databases">
        <title>Plant Genome Project.</title>
        <authorList>
            <person name="Zhang R.-G."/>
        </authorList>
    </citation>
    <scope>NUCLEOTIDE SEQUENCE [LARGE SCALE GENOMIC DNA]</scope>
    <source>
        <strain evidence="1">YNK0</strain>
        <tissue evidence="1">Leaf</tissue>
    </source>
</reference>
<evidence type="ECO:0000313" key="1">
    <source>
        <dbReference type="EMBL" id="KAF8411674.1"/>
    </source>
</evidence>
<accession>A0A834ZPN1</accession>
<dbReference type="PANTHER" id="PTHR31723:SF10">
    <property type="entry name" value="PATHOGEN-RELATED PROTEIN"/>
    <property type="match status" value="1"/>
</dbReference>
<dbReference type="AlphaFoldDB" id="A0A834ZPN1"/>
<dbReference type="InterPro" id="IPR053218">
    <property type="entry name" value="Pathogen-related_defense"/>
</dbReference>
<dbReference type="OrthoDB" id="65445at2759"/>
<dbReference type="Gene3D" id="3.10.450.50">
    <property type="match status" value="1"/>
</dbReference>
<dbReference type="PANTHER" id="PTHR31723">
    <property type="entry name" value="PATHOGENESIS-RELATED FAMILY PROTEIN"/>
    <property type="match status" value="1"/>
</dbReference>
<protein>
    <recommendedName>
        <fullName evidence="3">Pathogen-related protein</fullName>
    </recommendedName>
</protein>
<dbReference type="EMBL" id="JABCRI010000002">
    <property type="protein sequence ID" value="KAF8411674.1"/>
    <property type="molecule type" value="Genomic_DNA"/>
</dbReference>
<evidence type="ECO:0000313" key="2">
    <source>
        <dbReference type="Proteomes" id="UP000655225"/>
    </source>
</evidence>
<dbReference type="OMA" id="HERNTEW"/>
<name>A0A834ZPN1_TETSI</name>
<organism evidence="1 2">
    <name type="scientific">Tetracentron sinense</name>
    <name type="common">Spur-leaf</name>
    <dbReference type="NCBI Taxonomy" id="13715"/>
    <lineage>
        <taxon>Eukaryota</taxon>
        <taxon>Viridiplantae</taxon>
        <taxon>Streptophyta</taxon>
        <taxon>Embryophyta</taxon>
        <taxon>Tracheophyta</taxon>
        <taxon>Spermatophyta</taxon>
        <taxon>Magnoliopsida</taxon>
        <taxon>Trochodendrales</taxon>
        <taxon>Trochodendraceae</taxon>
        <taxon>Tetracentron</taxon>
    </lineage>
</organism>
<gene>
    <name evidence="1" type="ORF">HHK36_004232</name>
</gene>
<dbReference type="Proteomes" id="UP000655225">
    <property type="component" value="Unassembled WGS sequence"/>
</dbReference>
<keyword evidence="2" id="KW-1185">Reference proteome</keyword>
<sequence length="266" mass="30216">MCFAYIRPSLHAKNLITLSPVLMSTEKMASSMAEGDKYRSYMYGEGERNTKWRFGDPPNYDVVNKLFEQGRTKIWPPGSIEEKVQNLVKTWEMEMFHKTSFDDYKTVDPNKYTFSLNGRKAITLEEKRKLGGGYNSLLQTSLPEKFRCYNPAVETADSSHQAFTTTFPRGFAVEILQVYSGPPVIVYKFRHWGFMEGPFKGHAPTGEMVELYGMAIFELDEEMKIVKVEFFYDRGELLGGLLKGAACSDNSADETSSGCPFLRNTG</sequence>
<dbReference type="SUPFAM" id="SSF54427">
    <property type="entry name" value="NTF2-like"/>
    <property type="match status" value="1"/>
</dbReference>
<proteinExistence type="predicted"/>
<dbReference type="InterPro" id="IPR032710">
    <property type="entry name" value="NTF2-like_dom_sf"/>
</dbReference>
<comment type="caution">
    <text evidence="1">The sequence shown here is derived from an EMBL/GenBank/DDBJ whole genome shotgun (WGS) entry which is preliminary data.</text>
</comment>
<evidence type="ECO:0008006" key="3">
    <source>
        <dbReference type="Google" id="ProtNLM"/>
    </source>
</evidence>